<proteinExistence type="predicted"/>
<sequence>MSKAKFFKIDNMDPTIGSIITGGLGAIGNVWNGINSSKNTKRMIAAQKEMNEKNIASQERINQQNIDFQKGINDIMRHDANHAISIKKADLQRAGYSTADPNQQGFTAANLGGVNLQAPQVQSEFTPEMANLQQQGINSFASGMLNTASTLSSIALQKAQTREHDRNVDLKDKELAWFDVEHKAMYERTLQEISNMATEQNWKKADIKRVMASVEQINKSVDLLGQQIIQLQLANKFKPIEFQKAMDHLDAVIDDLKSAKGLKDAQKMLTLKEKDIADIKYQFARIGVNFDSSSITDSIARLLLSGHATEVLDRIKALFHGIINYDSFGGFKEYGKSFFENSKKNLMFGPLYGTFATMFDAVKKHWRNRK</sequence>
<protein>
    <submittedName>
        <fullName evidence="1">DNA pilot protein</fullName>
    </submittedName>
</protein>
<organism evidence="1">
    <name type="scientific">Sigmofec virus UA08Rod_3874</name>
    <dbReference type="NCBI Taxonomy" id="2929391"/>
    <lineage>
        <taxon>Viruses</taxon>
        <taxon>Monodnaviria</taxon>
        <taxon>Sangervirae</taxon>
        <taxon>Phixviricota</taxon>
        <taxon>Malgrandaviricetes</taxon>
        <taxon>Petitvirales</taxon>
        <taxon>Microviridae</taxon>
    </lineage>
</organism>
<name>A0A976N1P7_9VIRU</name>
<reference evidence="1" key="1">
    <citation type="submission" date="2022-02" db="EMBL/GenBank/DDBJ databases">
        <title>Towards deciphering the DNA virus diversity associated with rodent species in the families Cricetidae and Heteromyidae.</title>
        <authorList>
            <person name="Lund M."/>
            <person name="Larsen B.B."/>
            <person name="Gryseels S."/>
            <person name="Kraberger S."/>
            <person name="Rowsey D.M."/>
            <person name="Steger L."/>
            <person name="Yule K.M."/>
            <person name="Upham N.S."/>
            <person name="Worobey M."/>
            <person name="Van Doorslaer K."/>
            <person name="Varsani A."/>
        </authorList>
    </citation>
    <scope>NUCLEOTIDE SEQUENCE</scope>
    <source>
        <strain evidence="1">UA08Rod_3874</strain>
    </source>
</reference>
<accession>A0A976N1P7</accession>
<evidence type="ECO:0000313" key="1">
    <source>
        <dbReference type="EMBL" id="UPW41348.1"/>
    </source>
</evidence>
<dbReference type="EMBL" id="OM869580">
    <property type="protein sequence ID" value="UPW41348.1"/>
    <property type="molecule type" value="Genomic_DNA"/>
</dbReference>